<dbReference type="NCBIfam" id="TIGR00252">
    <property type="entry name" value="YraN family protein"/>
    <property type="match status" value="1"/>
</dbReference>
<proteinExistence type="inferred from homology"/>
<dbReference type="STRING" id="1048983.EL17_14495"/>
<gene>
    <name evidence="3" type="ORF">EL17_14495</name>
</gene>
<accession>A0A074KYX7</accession>
<dbReference type="GO" id="GO:0003676">
    <property type="term" value="F:nucleic acid binding"/>
    <property type="evidence" value="ECO:0007669"/>
    <property type="project" value="InterPro"/>
</dbReference>
<dbReference type="OrthoDB" id="9802516at2"/>
<evidence type="ECO:0000313" key="4">
    <source>
        <dbReference type="Proteomes" id="UP000027821"/>
    </source>
</evidence>
<evidence type="ECO:0000313" key="3">
    <source>
        <dbReference type="EMBL" id="KEO72833.1"/>
    </source>
</evidence>
<organism evidence="3 4">
    <name type="scientific">Anditalea andensis</name>
    <dbReference type="NCBI Taxonomy" id="1048983"/>
    <lineage>
        <taxon>Bacteria</taxon>
        <taxon>Pseudomonadati</taxon>
        <taxon>Bacteroidota</taxon>
        <taxon>Cytophagia</taxon>
        <taxon>Cytophagales</taxon>
        <taxon>Cytophagaceae</taxon>
        <taxon>Anditalea</taxon>
    </lineage>
</organism>
<keyword evidence="4" id="KW-1185">Reference proteome</keyword>
<dbReference type="PANTHER" id="PTHR34039:SF1">
    <property type="entry name" value="UPF0102 PROTEIN YRAN"/>
    <property type="match status" value="1"/>
</dbReference>
<dbReference type="EMBL" id="JMIH01000023">
    <property type="protein sequence ID" value="KEO72833.1"/>
    <property type="molecule type" value="Genomic_DNA"/>
</dbReference>
<keyword evidence="3" id="KW-0255">Endonuclease</keyword>
<dbReference type="InterPro" id="IPR003509">
    <property type="entry name" value="UPF0102_YraN-like"/>
</dbReference>
<dbReference type="RefSeq" id="WP_035075799.1">
    <property type="nucleotide sequence ID" value="NZ_JMIH01000023.1"/>
</dbReference>
<keyword evidence="3" id="KW-0378">Hydrolase</keyword>
<comment type="caution">
    <text evidence="3">The sequence shown here is derived from an EMBL/GenBank/DDBJ whole genome shotgun (WGS) entry which is preliminary data.</text>
</comment>
<dbReference type="NCBIfam" id="NF009150">
    <property type="entry name" value="PRK12497.1-3"/>
    <property type="match status" value="1"/>
</dbReference>
<evidence type="ECO:0000256" key="2">
    <source>
        <dbReference type="HAMAP-Rule" id="MF_00048"/>
    </source>
</evidence>
<dbReference type="HAMAP" id="MF_00048">
    <property type="entry name" value="UPF0102"/>
    <property type="match status" value="1"/>
</dbReference>
<keyword evidence="3" id="KW-0540">Nuclease</keyword>
<dbReference type="GO" id="GO:0004519">
    <property type="term" value="F:endonuclease activity"/>
    <property type="evidence" value="ECO:0007669"/>
    <property type="project" value="UniProtKB-KW"/>
</dbReference>
<dbReference type="SUPFAM" id="SSF52980">
    <property type="entry name" value="Restriction endonuclease-like"/>
    <property type="match status" value="1"/>
</dbReference>
<dbReference type="Gene3D" id="3.40.1350.10">
    <property type="match status" value="1"/>
</dbReference>
<reference evidence="3 4" key="1">
    <citation type="submission" date="2014-04" db="EMBL/GenBank/DDBJ databases">
        <title>Characterization and application of a salt tolerant electro-active bacterium.</title>
        <authorList>
            <person name="Yang L."/>
            <person name="Wei S."/>
            <person name="Tay Q.X.M."/>
        </authorList>
    </citation>
    <scope>NUCLEOTIDE SEQUENCE [LARGE SCALE GENOMIC DNA]</scope>
    <source>
        <strain evidence="3 4">LY1</strain>
    </source>
</reference>
<dbReference type="Pfam" id="PF02021">
    <property type="entry name" value="UPF0102"/>
    <property type="match status" value="1"/>
</dbReference>
<dbReference type="Proteomes" id="UP000027821">
    <property type="component" value="Unassembled WGS sequence"/>
</dbReference>
<dbReference type="CDD" id="cd20736">
    <property type="entry name" value="PoNe_Nuclease"/>
    <property type="match status" value="1"/>
</dbReference>
<evidence type="ECO:0000256" key="1">
    <source>
        <dbReference type="ARBA" id="ARBA00006738"/>
    </source>
</evidence>
<protein>
    <recommendedName>
        <fullName evidence="2">UPF0102 protein EL17_14495</fullName>
    </recommendedName>
</protein>
<dbReference type="InterPro" id="IPR011856">
    <property type="entry name" value="tRNA_endonuc-like_dom_sf"/>
</dbReference>
<comment type="similarity">
    <text evidence="1 2">Belongs to the UPF0102 family.</text>
</comment>
<name>A0A074KYX7_9BACT</name>
<dbReference type="eggNOG" id="COG0792">
    <property type="taxonomic scope" value="Bacteria"/>
</dbReference>
<sequence>MAQHNDRGNEAERLAAEWLVAKGYEFIQSNYRYRHAEIDLIMKYKGILIFVEIKFRSGTGYGFAEEFVDYKKSELIISAADHYVHEKDWHKDIRFDIIAVYKDQKGNVSFKHFEDAFY</sequence>
<dbReference type="InterPro" id="IPR011335">
    <property type="entry name" value="Restrct_endonuc-II-like"/>
</dbReference>
<dbReference type="PANTHER" id="PTHR34039">
    <property type="entry name" value="UPF0102 PROTEIN YRAN"/>
    <property type="match status" value="1"/>
</dbReference>
<dbReference type="AlphaFoldDB" id="A0A074KYX7"/>